<feature type="transmembrane region" description="Helical" evidence="5">
    <location>
        <begin position="189"/>
        <end position="206"/>
    </location>
</feature>
<feature type="transmembrane region" description="Helical" evidence="5">
    <location>
        <begin position="232"/>
        <end position="250"/>
    </location>
</feature>
<accession>A0A4S2DKJ3</accession>
<evidence type="ECO:0000313" key="7">
    <source>
        <dbReference type="EMBL" id="TGY41484.1"/>
    </source>
</evidence>
<gene>
    <name evidence="7" type="ORF">E5347_12190</name>
</gene>
<evidence type="ECO:0000256" key="5">
    <source>
        <dbReference type="SAM" id="Phobius"/>
    </source>
</evidence>
<feature type="transmembrane region" description="Helical" evidence="5">
    <location>
        <begin position="68"/>
        <end position="85"/>
    </location>
</feature>
<protein>
    <submittedName>
        <fullName evidence="7">O-antigen ligase family protein</fullName>
    </submittedName>
</protein>
<feature type="transmembrane region" description="Helical" evidence="5">
    <location>
        <begin position="120"/>
        <end position="141"/>
    </location>
</feature>
<dbReference type="Pfam" id="PF04932">
    <property type="entry name" value="Wzy_C"/>
    <property type="match status" value="1"/>
</dbReference>
<feature type="transmembrane region" description="Helical" evidence="5">
    <location>
        <begin position="324"/>
        <end position="344"/>
    </location>
</feature>
<reference evidence="7 8" key="1">
    <citation type="submission" date="2019-04" db="EMBL/GenBank/DDBJ databases">
        <title>Microbes associate with the intestines of laboratory mice.</title>
        <authorList>
            <person name="Navarre W."/>
            <person name="Wong E."/>
            <person name="Huang K."/>
            <person name="Tropini C."/>
            <person name="Ng K."/>
            <person name="Yu B."/>
        </authorList>
    </citation>
    <scope>NUCLEOTIDE SEQUENCE [LARGE SCALE GENOMIC DNA]</scope>
    <source>
        <strain evidence="7 8">NM50_B9-20</strain>
    </source>
</reference>
<feature type="transmembrane region" description="Helical" evidence="5">
    <location>
        <begin position="356"/>
        <end position="375"/>
    </location>
</feature>
<feature type="transmembrane region" description="Helical" evidence="5">
    <location>
        <begin position="381"/>
        <end position="401"/>
    </location>
</feature>
<keyword evidence="4 5" id="KW-0472">Membrane</keyword>
<keyword evidence="2 5" id="KW-0812">Transmembrane</keyword>
<dbReference type="RefSeq" id="WP_136007505.1">
    <property type="nucleotide sequence ID" value="NZ_SRYR01000007.1"/>
</dbReference>
<dbReference type="PANTHER" id="PTHR37422:SF17">
    <property type="entry name" value="O-ANTIGEN LIGASE"/>
    <property type="match status" value="1"/>
</dbReference>
<feature type="transmembrane region" description="Helical" evidence="5">
    <location>
        <begin position="32"/>
        <end position="48"/>
    </location>
</feature>
<evidence type="ECO:0000259" key="6">
    <source>
        <dbReference type="Pfam" id="PF04932"/>
    </source>
</evidence>
<dbReference type="InterPro" id="IPR007016">
    <property type="entry name" value="O-antigen_ligase-rel_domated"/>
</dbReference>
<feature type="domain" description="O-antigen ligase-related" evidence="6">
    <location>
        <begin position="196"/>
        <end position="333"/>
    </location>
</feature>
<name>A0A4S2DKJ3_9CLOT</name>
<evidence type="ECO:0000256" key="1">
    <source>
        <dbReference type="ARBA" id="ARBA00004141"/>
    </source>
</evidence>
<evidence type="ECO:0000313" key="8">
    <source>
        <dbReference type="Proteomes" id="UP000306888"/>
    </source>
</evidence>
<feature type="transmembrane region" description="Helical" evidence="5">
    <location>
        <begin position="7"/>
        <end position="26"/>
    </location>
</feature>
<dbReference type="InterPro" id="IPR051533">
    <property type="entry name" value="WaaL-like"/>
</dbReference>
<dbReference type="PANTHER" id="PTHR37422">
    <property type="entry name" value="TEICHURONIC ACID BIOSYNTHESIS PROTEIN TUAE"/>
    <property type="match status" value="1"/>
</dbReference>
<dbReference type="GO" id="GO:0016874">
    <property type="term" value="F:ligase activity"/>
    <property type="evidence" value="ECO:0007669"/>
    <property type="project" value="UniProtKB-KW"/>
</dbReference>
<proteinExistence type="predicted"/>
<sequence length="405" mass="46427">MNLYKKLLNISTILYVTLYPILPSYGILSSDLVLYSLFAIQFLGFIILKKERLKTLKSIPILLKDKIFITLFLLNLLMYFSVLFAEDKRLSIVNSIRFTMYIFVYYSIAYKVEIKKDSRMLIYSFLSISVISSLISIFQVIKLNFSSLHLDEENRIVSFLENSNNLGAYSVMALFILLLLFLNEKNKKVKYILFVSSLLLVANIILSQSRNALLALIIGCVLIAIIYDKRFLIASVAIPIALIIIPQSRARLLDILSPDQNSSRIKIWKATELMIKDNPYFGIGYENYSVKYPNYIYHNKDLMVHGSYKALHPHNIFLKIQVELGIVGSIVFLLFLLLTIYTLYKYITNANNSFNKSVLIGITVSFISFQAMNLIDCYYSSLKIITTMVIILGISTQINSIKIKS</sequence>
<comment type="subcellular location">
    <subcellularLocation>
        <location evidence="1">Membrane</location>
        <topology evidence="1">Multi-pass membrane protein</topology>
    </subcellularLocation>
</comment>
<feature type="transmembrane region" description="Helical" evidence="5">
    <location>
        <begin position="91"/>
        <end position="108"/>
    </location>
</feature>
<keyword evidence="3 5" id="KW-1133">Transmembrane helix</keyword>
<evidence type="ECO:0000256" key="4">
    <source>
        <dbReference type="ARBA" id="ARBA00023136"/>
    </source>
</evidence>
<dbReference type="OrthoDB" id="9806320at2"/>
<evidence type="ECO:0000256" key="2">
    <source>
        <dbReference type="ARBA" id="ARBA00022692"/>
    </source>
</evidence>
<dbReference type="EMBL" id="SRYR01000007">
    <property type="protein sequence ID" value="TGY41484.1"/>
    <property type="molecule type" value="Genomic_DNA"/>
</dbReference>
<dbReference type="AlphaFoldDB" id="A0A4S2DKJ3"/>
<feature type="transmembrane region" description="Helical" evidence="5">
    <location>
        <begin position="166"/>
        <end position="182"/>
    </location>
</feature>
<dbReference type="GO" id="GO:0016020">
    <property type="term" value="C:membrane"/>
    <property type="evidence" value="ECO:0007669"/>
    <property type="project" value="UniProtKB-SubCell"/>
</dbReference>
<keyword evidence="7" id="KW-0436">Ligase</keyword>
<evidence type="ECO:0000256" key="3">
    <source>
        <dbReference type="ARBA" id="ARBA00022989"/>
    </source>
</evidence>
<comment type="caution">
    <text evidence="7">The sequence shown here is derived from an EMBL/GenBank/DDBJ whole genome shotgun (WGS) entry which is preliminary data.</text>
</comment>
<feature type="transmembrane region" description="Helical" evidence="5">
    <location>
        <begin position="212"/>
        <end position="227"/>
    </location>
</feature>
<dbReference type="Proteomes" id="UP000306888">
    <property type="component" value="Unassembled WGS sequence"/>
</dbReference>
<organism evidence="7 8">
    <name type="scientific">Clostridium sartagoforme</name>
    <dbReference type="NCBI Taxonomy" id="84031"/>
    <lineage>
        <taxon>Bacteria</taxon>
        <taxon>Bacillati</taxon>
        <taxon>Bacillota</taxon>
        <taxon>Clostridia</taxon>
        <taxon>Eubacteriales</taxon>
        <taxon>Clostridiaceae</taxon>
        <taxon>Clostridium</taxon>
    </lineage>
</organism>
<keyword evidence="8" id="KW-1185">Reference proteome</keyword>